<evidence type="ECO:0000256" key="1">
    <source>
        <dbReference type="SAM" id="MobiDB-lite"/>
    </source>
</evidence>
<feature type="compositionally biased region" description="Acidic residues" evidence="1">
    <location>
        <begin position="255"/>
        <end position="266"/>
    </location>
</feature>
<sequence>MPDGYVPGQDVGQDADAGEAQPHTVIPQDSKQNLRKLRSKQSLAKLGKGISNAFNGIFTSGNRTVGFPYESFSDDPGARKVNGGIIFSNHRSNIGGSQSLERRKSTFGDLTRRMTLRSKRSGVLTQDTDVPVSPVDSHQQGQSPQDGPQSVPMERSMAQSGWRKLKTQISMPAIGSAVKRKRSENDLAQYGSASRDANIKVKRVTLAHPPRYTASEYTRSLENMNIGIAIGEPGPSNTRDRYVETQNQEAKTQNQDDEDVQMDQDAEPSSSQPTLDNFYELYGDAPPEQQHISAADATPRAMQVNEDALNALEGNAPHDDGSRWKLNRRHRTDDIARGLEILLGENVSRAEAMVVEMEEVDETETFSCEQKRTVSRFLLEAECPNGFEQHMEVDEMEE</sequence>
<evidence type="ECO:0000313" key="3">
    <source>
        <dbReference type="Proteomes" id="UP001305779"/>
    </source>
</evidence>
<comment type="caution">
    <text evidence="2">The sequence shown here is derived from an EMBL/GenBank/DDBJ whole genome shotgun (WGS) entry which is preliminary data.</text>
</comment>
<reference evidence="2 3" key="1">
    <citation type="journal article" date="2023" name="G3 (Bethesda)">
        <title>A chromosome-level genome assembly of Zasmidium syzygii isolated from banana leaves.</title>
        <authorList>
            <person name="van Westerhoven A.C."/>
            <person name="Mehrabi R."/>
            <person name="Talebi R."/>
            <person name="Steentjes M.B.F."/>
            <person name="Corcolon B."/>
            <person name="Chong P.A."/>
            <person name="Kema G.H.J."/>
            <person name="Seidl M.F."/>
        </authorList>
    </citation>
    <scope>NUCLEOTIDE SEQUENCE [LARGE SCALE GENOMIC DNA]</scope>
    <source>
        <strain evidence="2 3">P124</strain>
    </source>
</reference>
<evidence type="ECO:0000313" key="2">
    <source>
        <dbReference type="EMBL" id="KAK4493707.1"/>
    </source>
</evidence>
<feature type="compositionally biased region" description="Polar residues" evidence="1">
    <location>
        <begin position="244"/>
        <end position="253"/>
    </location>
</feature>
<gene>
    <name evidence="2" type="ORF">PRZ48_014892</name>
</gene>
<feature type="region of interest" description="Disordered" evidence="1">
    <location>
        <begin position="229"/>
        <end position="274"/>
    </location>
</feature>
<accession>A0ABR0DX17</accession>
<protein>
    <submittedName>
        <fullName evidence="2">Uncharacterized protein</fullName>
    </submittedName>
</protein>
<feature type="compositionally biased region" description="Low complexity" evidence="1">
    <location>
        <begin position="136"/>
        <end position="149"/>
    </location>
</feature>
<organism evidence="2 3">
    <name type="scientific">Zasmidium cellare</name>
    <name type="common">Wine cellar mold</name>
    <name type="synonym">Racodium cellare</name>
    <dbReference type="NCBI Taxonomy" id="395010"/>
    <lineage>
        <taxon>Eukaryota</taxon>
        <taxon>Fungi</taxon>
        <taxon>Dikarya</taxon>
        <taxon>Ascomycota</taxon>
        <taxon>Pezizomycotina</taxon>
        <taxon>Dothideomycetes</taxon>
        <taxon>Dothideomycetidae</taxon>
        <taxon>Mycosphaerellales</taxon>
        <taxon>Mycosphaerellaceae</taxon>
        <taxon>Zasmidium</taxon>
    </lineage>
</organism>
<dbReference type="Proteomes" id="UP001305779">
    <property type="component" value="Unassembled WGS sequence"/>
</dbReference>
<feature type="region of interest" description="Disordered" evidence="1">
    <location>
        <begin position="118"/>
        <end position="168"/>
    </location>
</feature>
<name>A0ABR0DX17_ZASCE</name>
<dbReference type="EMBL" id="JAXOVC010000015">
    <property type="protein sequence ID" value="KAK4493707.1"/>
    <property type="molecule type" value="Genomic_DNA"/>
</dbReference>
<proteinExistence type="predicted"/>
<feature type="region of interest" description="Disordered" evidence="1">
    <location>
        <begin position="1"/>
        <end position="25"/>
    </location>
</feature>
<keyword evidence="3" id="KW-1185">Reference proteome</keyword>